<protein>
    <submittedName>
        <fullName evidence="2 3">Uncharacterized protein</fullName>
    </submittedName>
</protein>
<dbReference type="AlphaFoldDB" id="A0A084WC14"/>
<dbReference type="EnsemblMetazoa" id="ASIC015827-RA">
    <property type="protein sequence ID" value="ASIC015827-PA"/>
    <property type="gene ID" value="ASIC015827"/>
</dbReference>
<evidence type="ECO:0000313" key="4">
    <source>
        <dbReference type="Proteomes" id="UP000030765"/>
    </source>
</evidence>
<keyword evidence="4" id="KW-1185">Reference proteome</keyword>
<dbReference type="Proteomes" id="UP000030765">
    <property type="component" value="Unassembled WGS sequence"/>
</dbReference>
<dbReference type="VEuPathDB" id="VectorBase:ASIC015827"/>
<evidence type="ECO:0000313" key="3">
    <source>
        <dbReference type="EnsemblMetazoa" id="ASIC015827-PA"/>
    </source>
</evidence>
<dbReference type="EMBL" id="ATLV01022540">
    <property type="status" value="NOT_ANNOTATED_CDS"/>
    <property type="molecule type" value="Genomic_DNA"/>
</dbReference>
<dbReference type="EMBL" id="KE525333">
    <property type="protein sequence ID" value="KFB47758.1"/>
    <property type="molecule type" value="Genomic_DNA"/>
</dbReference>
<accession>A0A084WC14</accession>
<gene>
    <name evidence="2" type="ORF">ZHAS_00015827</name>
</gene>
<name>A0A084WC14_ANOSI</name>
<feature type="region of interest" description="Disordered" evidence="1">
    <location>
        <begin position="27"/>
        <end position="86"/>
    </location>
</feature>
<sequence length="86" mass="9411">MSGLFPKRLKYGEMIILLKYYTRYPEKEKVSERTTGEGKPFGGGIPGRKHSMHHSSEDDAKGCVQPASQPSSQCSVLHPGAGDNSM</sequence>
<evidence type="ECO:0000313" key="2">
    <source>
        <dbReference type="EMBL" id="KFB47758.1"/>
    </source>
</evidence>
<evidence type="ECO:0000256" key="1">
    <source>
        <dbReference type="SAM" id="MobiDB-lite"/>
    </source>
</evidence>
<proteinExistence type="predicted"/>
<feature type="compositionally biased region" description="Polar residues" evidence="1">
    <location>
        <begin position="66"/>
        <end position="75"/>
    </location>
</feature>
<organism evidence="2">
    <name type="scientific">Anopheles sinensis</name>
    <name type="common">Mosquito</name>
    <dbReference type="NCBI Taxonomy" id="74873"/>
    <lineage>
        <taxon>Eukaryota</taxon>
        <taxon>Metazoa</taxon>
        <taxon>Ecdysozoa</taxon>
        <taxon>Arthropoda</taxon>
        <taxon>Hexapoda</taxon>
        <taxon>Insecta</taxon>
        <taxon>Pterygota</taxon>
        <taxon>Neoptera</taxon>
        <taxon>Endopterygota</taxon>
        <taxon>Diptera</taxon>
        <taxon>Nematocera</taxon>
        <taxon>Culicoidea</taxon>
        <taxon>Culicidae</taxon>
        <taxon>Anophelinae</taxon>
        <taxon>Anopheles</taxon>
    </lineage>
</organism>
<reference evidence="3" key="2">
    <citation type="submission" date="2020-05" db="UniProtKB">
        <authorList>
            <consortium name="EnsemblMetazoa"/>
        </authorList>
    </citation>
    <scope>IDENTIFICATION</scope>
</reference>
<feature type="compositionally biased region" description="Basic and acidic residues" evidence="1">
    <location>
        <begin position="27"/>
        <end position="36"/>
    </location>
</feature>
<reference evidence="2 4" key="1">
    <citation type="journal article" date="2014" name="BMC Genomics">
        <title>Genome sequence of Anopheles sinensis provides insight into genetics basis of mosquito competence for malaria parasites.</title>
        <authorList>
            <person name="Zhou D."/>
            <person name="Zhang D."/>
            <person name="Ding G."/>
            <person name="Shi L."/>
            <person name="Hou Q."/>
            <person name="Ye Y."/>
            <person name="Xu Y."/>
            <person name="Zhou H."/>
            <person name="Xiong C."/>
            <person name="Li S."/>
            <person name="Yu J."/>
            <person name="Hong S."/>
            <person name="Yu X."/>
            <person name="Zou P."/>
            <person name="Chen C."/>
            <person name="Chang X."/>
            <person name="Wang W."/>
            <person name="Lv Y."/>
            <person name="Sun Y."/>
            <person name="Ma L."/>
            <person name="Shen B."/>
            <person name="Zhu C."/>
        </authorList>
    </citation>
    <scope>NUCLEOTIDE SEQUENCE [LARGE SCALE GENOMIC DNA]</scope>
</reference>